<dbReference type="PANTHER" id="PTHR11351">
    <property type="entry name" value="ACYL-COA DESATURASE"/>
    <property type="match status" value="1"/>
</dbReference>
<name>A0A6M7U122_RHILI</name>
<keyword evidence="4" id="KW-0812">Transmembrane</keyword>
<dbReference type="RefSeq" id="WP_065005572.1">
    <property type="nucleotide sequence ID" value="NZ_CP033334.1"/>
</dbReference>
<gene>
    <name evidence="11" type="ORF">A8145_19855</name>
</gene>
<dbReference type="GO" id="GO:0016020">
    <property type="term" value="C:membrane"/>
    <property type="evidence" value="ECO:0007669"/>
    <property type="project" value="UniProtKB-SubCell"/>
</dbReference>
<dbReference type="CDD" id="cd03505">
    <property type="entry name" value="Delta9-FADS-like"/>
    <property type="match status" value="1"/>
</dbReference>
<keyword evidence="3" id="KW-0444">Lipid biosynthesis</keyword>
<reference evidence="11 12" key="1">
    <citation type="submission" date="2016-05" db="EMBL/GenBank/DDBJ databases">
        <authorList>
            <person name="Ramsay J.P."/>
        </authorList>
    </citation>
    <scope>NUCLEOTIDE SEQUENCE [LARGE SCALE GENOMIC DNA]</scope>
    <source>
        <strain evidence="11 12">NZP2042</strain>
    </source>
</reference>
<dbReference type="Proteomes" id="UP000093737">
    <property type="component" value="Unassembled WGS sequence"/>
</dbReference>
<evidence type="ECO:0000256" key="8">
    <source>
        <dbReference type="ARBA" id="ARBA00023098"/>
    </source>
</evidence>
<comment type="similarity">
    <text evidence="2">Belongs to the fatty acid desaturase type 2 family.</text>
</comment>
<evidence type="ECO:0000256" key="1">
    <source>
        <dbReference type="ARBA" id="ARBA00004141"/>
    </source>
</evidence>
<dbReference type="PANTHER" id="PTHR11351:SF31">
    <property type="entry name" value="DESATURASE 1, ISOFORM A-RELATED"/>
    <property type="match status" value="1"/>
</dbReference>
<organism evidence="11 12">
    <name type="scientific">Rhizobium loti</name>
    <name type="common">Mesorhizobium loti</name>
    <dbReference type="NCBI Taxonomy" id="381"/>
    <lineage>
        <taxon>Bacteria</taxon>
        <taxon>Pseudomonadati</taxon>
        <taxon>Pseudomonadota</taxon>
        <taxon>Alphaproteobacteria</taxon>
        <taxon>Hyphomicrobiales</taxon>
        <taxon>Phyllobacteriaceae</taxon>
        <taxon>Mesorhizobium</taxon>
    </lineage>
</organism>
<evidence type="ECO:0000256" key="9">
    <source>
        <dbReference type="ARBA" id="ARBA00023136"/>
    </source>
</evidence>
<keyword evidence="7" id="KW-0560">Oxidoreductase</keyword>
<proteinExistence type="inferred from homology"/>
<keyword evidence="8" id="KW-0443">Lipid metabolism</keyword>
<comment type="subcellular location">
    <subcellularLocation>
        <location evidence="1">Membrane</location>
        <topology evidence="1">Multi-pass membrane protein</topology>
    </subcellularLocation>
</comment>
<dbReference type="GO" id="GO:0016717">
    <property type="term" value="F:oxidoreductase activity, acting on paired donors, with oxidation of a pair of donors resulting in the reduction of molecular oxygen to two molecules of water"/>
    <property type="evidence" value="ECO:0007669"/>
    <property type="project" value="InterPro"/>
</dbReference>
<evidence type="ECO:0000256" key="3">
    <source>
        <dbReference type="ARBA" id="ARBA00022516"/>
    </source>
</evidence>
<comment type="caution">
    <text evidence="11">The sequence shown here is derived from an EMBL/GenBank/DDBJ whole genome shotgun (WGS) entry which is preliminary data.</text>
</comment>
<evidence type="ECO:0000256" key="7">
    <source>
        <dbReference type="ARBA" id="ARBA00023002"/>
    </source>
</evidence>
<keyword evidence="9" id="KW-0472">Membrane</keyword>
<evidence type="ECO:0000313" key="11">
    <source>
        <dbReference type="EMBL" id="OBQ61950.1"/>
    </source>
</evidence>
<evidence type="ECO:0000313" key="12">
    <source>
        <dbReference type="Proteomes" id="UP000093737"/>
    </source>
</evidence>
<sequence>MKTISTGRMISRQDSDARDGRVVWMPAKSIWVGAMTVVAIVFGPLTFSWSALALFVVTTAVTICAGHSVGMHRLLIHRSFKVHIWIEHALVYLGVLVGMAGPFGMIHAHDIRDWAQRQTACHDLHAHRQPFFIDAFWQMHCVVALRNPPDFVIEPSIRNDRFYKFLERTWMLQQLPWAIAFLLLGGWSWVVWGIAVRVSMSLTGHWLVGHFAHRSGDQGWCVDGVAVQGYNLPRFGLVTFGESFHGNHHAFPESARLGLERGQIDLGWIFIRVLAGLGLAHSVKLPENTPRRKGLRRLRGGQPAMTAADNRLPAPSHVR</sequence>
<accession>A0A6M7U122</accession>
<dbReference type="GO" id="GO:0006633">
    <property type="term" value="P:fatty acid biosynthetic process"/>
    <property type="evidence" value="ECO:0007669"/>
    <property type="project" value="UniProtKB-KW"/>
</dbReference>
<keyword evidence="6" id="KW-1133">Transmembrane helix</keyword>
<protein>
    <submittedName>
        <fullName evidence="11">Fatty acid desaturase</fullName>
    </submittedName>
</protein>
<dbReference type="InterPro" id="IPR015876">
    <property type="entry name" value="Acyl-CoA_DS"/>
</dbReference>
<evidence type="ECO:0000256" key="5">
    <source>
        <dbReference type="ARBA" id="ARBA00022832"/>
    </source>
</evidence>
<evidence type="ECO:0000256" key="2">
    <source>
        <dbReference type="ARBA" id="ARBA00008749"/>
    </source>
</evidence>
<evidence type="ECO:0000256" key="10">
    <source>
        <dbReference type="ARBA" id="ARBA00023160"/>
    </source>
</evidence>
<keyword evidence="10" id="KW-0275">Fatty acid biosynthesis</keyword>
<dbReference type="EMBL" id="LYTK01000020">
    <property type="protein sequence ID" value="OBQ61950.1"/>
    <property type="molecule type" value="Genomic_DNA"/>
</dbReference>
<keyword evidence="5" id="KW-0276">Fatty acid metabolism</keyword>
<evidence type="ECO:0000256" key="6">
    <source>
        <dbReference type="ARBA" id="ARBA00022989"/>
    </source>
</evidence>
<dbReference type="AlphaFoldDB" id="A0A6M7U122"/>
<evidence type="ECO:0000256" key="4">
    <source>
        <dbReference type="ARBA" id="ARBA00022692"/>
    </source>
</evidence>